<evidence type="ECO:0000313" key="2">
    <source>
        <dbReference type="Proteomes" id="UP000789901"/>
    </source>
</evidence>
<dbReference type="Proteomes" id="UP000789901">
    <property type="component" value="Unassembled WGS sequence"/>
</dbReference>
<feature type="non-terminal residue" evidence="1">
    <location>
        <position position="53"/>
    </location>
</feature>
<sequence>GFLPDTELIYIQNFRTATILSNEEVGPNFFGKHTIEKDSRDNMNNIKSNKNMY</sequence>
<protein>
    <submittedName>
        <fullName evidence="1">822_t:CDS:1</fullName>
    </submittedName>
</protein>
<proteinExistence type="predicted"/>
<accession>A0ABN7XH08</accession>
<name>A0ABN7XH08_GIGMA</name>
<evidence type="ECO:0000313" key="1">
    <source>
        <dbReference type="EMBL" id="CAG8853691.1"/>
    </source>
</evidence>
<comment type="caution">
    <text evidence="1">The sequence shown here is derived from an EMBL/GenBank/DDBJ whole genome shotgun (WGS) entry which is preliminary data.</text>
</comment>
<keyword evidence="2" id="KW-1185">Reference proteome</keyword>
<feature type="non-terminal residue" evidence="1">
    <location>
        <position position="1"/>
    </location>
</feature>
<gene>
    <name evidence="1" type="ORF">GMARGA_LOCUS42512</name>
</gene>
<dbReference type="EMBL" id="CAJVQB010127738">
    <property type="protein sequence ID" value="CAG8853691.1"/>
    <property type="molecule type" value="Genomic_DNA"/>
</dbReference>
<reference evidence="1 2" key="1">
    <citation type="submission" date="2021-06" db="EMBL/GenBank/DDBJ databases">
        <authorList>
            <person name="Kallberg Y."/>
            <person name="Tangrot J."/>
            <person name="Rosling A."/>
        </authorList>
    </citation>
    <scope>NUCLEOTIDE SEQUENCE [LARGE SCALE GENOMIC DNA]</scope>
    <source>
        <strain evidence="1 2">120-4 pot B 10/14</strain>
    </source>
</reference>
<organism evidence="1 2">
    <name type="scientific">Gigaspora margarita</name>
    <dbReference type="NCBI Taxonomy" id="4874"/>
    <lineage>
        <taxon>Eukaryota</taxon>
        <taxon>Fungi</taxon>
        <taxon>Fungi incertae sedis</taxon>
        <taxon>Mucoromycota</taxon>
        <taxon>Glomeromycotina</taxon>
        <taxon>Glomeromycetes</taxon>
        <taxon>Diversisporales</taxon>
        <taxon>Gigasporaceae</taxon>
        <taxon>Gigaspora</taxon>
    </lineage>
</organism>